<accession>C3Y3B4</accession>
<dbReference type="PANTHER" id="PTHR23349">
    <property type="entry name" value="BASIC HELIX-LOOP-HELIX TRANSCRIPTION FACTOR, TWIST"/>
    <property type="match status" value="1"/>
</dbReference>
<feature type="compositionally biased region" description="Acidic residues" evidence="1">
    <location>
        <begin position="285"/>
        <end position="298"/>
    </location>
</feature>
<dbReference type="InterPro" id="IPR011598">
    <property type="entry name" value="bHLH_dom"/>
</dbReference>
<proteinExistence type="predicted"/>
<feature type="compositionally biased region" description="Acidic residues" evidence="1">
    <location>
        <begin position="323"/>
        <end position="336"/>
    </location>
</feature>
<feature type="region of interest" description="Disordered" evidence="1">
    <location>
        <begin position="171"/>
        <end position="197"/>
    </location>
</feature>
<feature type="compositionally biased region" description="Low complexity" evidence="1">
    <location>
        <begin position="174"/>
        <end position="191"/>
    </location>
</feature>
<dbReference type="SMART" id="SM00353">
    <property type="entry name" value="HLH"/>
    <property type="match status" value="1"/>
</dbReference>
<dbReference type="InterPro" id="IPR050283">
    <property type="entry name" value="E-box_TF_Regulators"/>
</dbReference>
<feature type="region of interest" description="Disordered" evidence="1">
    <location>
        <begin position="1"/>
        <end position="25"/>
    </location>
</feature>
<protein>
    <recommendedName>
        <fullName evidence="2">BHLH domain-containing protein</fullName>
    </recommendedName>
</protein>
<gene>
    <name evidence="3" type="ORF">BRAFLDRAFT_126674</name>
</gene>
<organism>
    <name type="scientific">Branchiostoma floridae</name>
    <name type="common">Florida lancelet</name>
    <name type="synonym">Amphioxus</name>
    <dbReference type="NCBI Taxonomy" id="7739"/>
    <lineage>
        <taxon>Eukaryota</taxon>
        <taxon>Metazoa</taxon>
        <taxon>Chordata</taxon>
        <taxon>Cephalochordata</taxon>
        <taxon>Leptocardii</taxon>
        <taxon>Amphioxiformes</taxon>
        <taxon>Branchiostomatidae</taxon>
        <taxon>Branchiostoma</taxon>
    </lineage>
</organism>
<feature type="compositionally biased region" description="Basic and acidic residues" evidence="1">
    <location>
        <begin position="306"/>
        <end position="315"/>
    </location>
</feature>
<dbReference type="PROSITE" id="PS50888">
    <property type="entry name" value="BHLH"/>
    <property type="match status" value="1"/>
</dbReference>
<evidence type="ECO:0000259" key="2">
    <source>
        <dbReference type="PROSITE" id="PS50888"/>
    </source>
</evidence>
<dbReference type="EMBL" id="GG666483">
    <property type="protein sequence ID" value="EEN65181.1"/>
    <property type="molecule type" value="Genomic_DNA"/>
</dbReference>
<dbReference type="STRING" id="7739.C3Y3B4"/>
<feature type="compositionally biased region" description="Low complexity" evidence="1">
    <location>
        <begin position="90"/>
        <end position="106"/>
    </location>
</feature>
<dbReference type="eggNOG" id="KOG4029">
    <property type="taxonomic scope" value="Eukaryota"/>
</dbReference>
<feature type="region of interest" description="Disordered" evidence="1">
    <location>
        <begin position="90"/>
        <end position="131"/>
    </location>
</feature>
<sequence>MEVVQYNEDQYSFSGATDTTDQNGASASYQNMAPMPDFYSDFDNSSYNFASLAFDLADLGDLAASVDVPLYGGGFPSGDAGYVPGDVNTYSPSSSSGGNYSPNTYSPSNYTPNNYTQGSYDSSSGGHDPSLNTTVTGTWSCWTQQVPQQTGYFDGTQAAQGLYNFGGQPPVHVGYGQSQQGTLQQQQQPGQTKPKTRRRIPTLAQRKAANIRERRRMFNLNDAFDKLRKRVPTFSYEKRLSRIETLRLAIIYIHFMKDVLAGKTVSEAEIRSVRRDLSTAMEAAMGEENDSPSDELSETSEGPGEAEIRSVRRDLSTAMEAAMGEENDSPSDELSETSEGPGSV</sequence>
<dbReference type="InterPro" id="IPR036638">
    <property type="entry name" value="HLH_DNA-bd_sf"/>
</dbReference>
<dbReference type="SUPFAM" id="SSF47459">
    <property type="entry name" value="HLH, helix-loop-helix DNA-binding domain"/>
    <property type="match status" value="1"/>
</dbReference>
<reference evidence="3" key="1">
    <citation type="journal article" date="2008" name="Nature">
        <title>The amphioxus genome and the evolution of the chordate karyotype.</title>
        <authorList>
            <consortium name="US DOE Joint Genome Institute (JGI-PGF)"/>
            <person name="Putnam N.H."/>
            <person name="Butts T."/>
            <person name="Ferrier D.E.K."/>
            <person name="Furlong R.F."/>
            <person name="Hellsten U."/>
            <person name="Kawashima T."/>
            <person name="Robinson-Rechavi M."/>
            <person name="Shoguchi E."/>
            <person name="Terry A."/>
            <person name="Yu J.-K."/>
            <person name="Benito-Gutierrez E.L."/>
            <person name="Dubchak I."/>
            <person name="Garcia-Fernandez J."/>
            <person name="Gibson-Brown J.J."/>
            <person name="Grigoriev I.V."/>
            <person name="Horton A.C."/>
            <person name="de Jong P.J."/>
            <person name="Jurka J."/>
            <person name="Kapitonov V.V."/>
            <person name="Kohara Y."/>
            <person name="Kuroki Y."/>
            <person name="Lindquist E."/>
            <person name="Lucas S."/>
            <person name="Osoegawa K."/>
            <person name="Pennacchio L.A."/>
            <person name="Salamov A.A."/>
            <person name="Satou Y."/>
            <person name="Sauka-Spengler T."/>
            <person name="Schmutz J."/>
            <person name="Shin-I T."/>
            <person name="Toyoda A."/>
            <person name="Bronner-Fraser M."/>
            <person name="Fujiyama A."/>
            <person name="Holland L.Z."/>
            <person name="Holland P.W.H."/>
            <person name="Satoh N."/>
            <person name="Rokhsar D.S."/>
        </authorList>
    </citation>
    <scope>NUCLEOTIDE SEQUENCE [LARGE SCALE GENOMIC DNA]</scope>
    <source>
        <strain evidence="3">S238N-H82</strain>
        <tissue evidence="3">Testes</tissue>
    </source>
</reference>
<dbReference type="GO" id="GO:0046983">
    <property type="term" value="F:protein dimerization activity"/>
    <property type="evidence" value="ECO:0007669"/>
    <property type="project" value="InterPro"/>
</dbReference>
<dbReference type="PANTHER" id="PTHR23349:SF63">
    <property type="entry name" value="FER3-LIKE PROTEIN"/>
    <property type="match status" value="1"/>
</dbReference>
<evidence type="ECO:0000256" key="1">
    <source>
        <dbReference type="SAM" id="MobiDB-lite"/>
    </source>
</evidence>
<dbReference type="Pfam" id="PF00010">
    <property type="entry name" value="HLH"/>
    <property type="match status" value="1"/>
</dbReference>
<dbReference type="AlphaFoldDB" id="C3Y3B4"/>
<name>C3Y3B4_BRAFL</name>
<dbReference type="CDD" id="cd11415">
    <property type="entry name" value="bHLH_TS_FERD3L_NATO3"/>
    <property type="match status" value="1"/>
</dbReference>
<feature type="compositionally biased region" description="Polar residues" evidence="1">
    <location>
        <begin position="7"/>
        <end position="25"/>
    </location>
</feature>
<evidence type="ECO:0000313" key="3">
    <source>
        <dbReference type="EMBL" id="EEN65181.1"/>
    </source>
</evidence>
<dbReference type="InParanoid" id="C3Y3B4"/>
<feature type="domain" description="BHLH" evidence="2">
    <location>
        <begin position="204"/>
        <end position="256"/>
    </location>
</feature>
<feature type="region of interest" description="Disordered" evidence="1">
    <location>
        <begin position="285"/>
        <end position="344"/>
    </location>
</feature>
<dbReference type="Gene3D" id="4.10.280.10">
    <property type="entry name" value="Helix-loop-helix DNA-binding domain"/>
    <property type="match status" value="1"/>
</dbReference>
<feature type="compositionally biased region" description="Polar residues" evidence="1">
    <location>
        <begin position="107"/>
        <end position="131"/>
    </location>
</feature>